<proteinExistence type="predicted"/>
<protein>
    <submittedName>
        <fullName evidence="2">DUF5615 family PIN-like protein</fullName>
    </submittedName>
</protein>
<dbReference type="Proteomes" id="UP001215097">
    <property type="component" value="Chromosome"/>
</dbReference>
<sequence length="119" mass="13361">MPPDVRFLLDEHYPAWLADALRDGGIDAVAVVEREDLRGVPDATVLQVATDEHRLVITEDVNTFALAMHRTPEHSGVVFCHHRRFPRNRHGLEGLRLALIAFAATPPSSSSEPSFVWWL</sequence>
<evidence type="ECO:0000259" key="1">
    <source>
        <dbReference type="Pfam" id="PF18480"/>
    </source>
</evidence>
<accession>A0ABY7XT16</accession>
<reference evidence="2 3" key="1">
    <citation type="submission" date="2021-06" db="EMBL/GenBank/DDBJ databases">
        <title>Genome-based taxonomic framework of Microbacterium strains isolated from marine environment, the description of four new species and reclassification of four preexisting species.</title>
        <authorList>
            <person name="Lee S.D."/>
            <person name="Kim S.-M."/>
            <person name="Byeon Y.-S."/>
            <person name="Yang H.L."/>
            <person name="Kim I.S."/>
        </authorList>
    </citation>
    <scope>NUCLEOTIDE SEQUENCE [LARGE SCALE GENOMIC DNA]</scope>
    <source>
        <strain evidence="2 3">KACC 14465</strain>
    </source>
</reference>
<organism evidence="2 3">
    <name type="scientific">Microbacterium luteolum</name>
    <name type="common">Aureobacterium luteolum</name>
    <dbReference type="NCBI Taxonomy" id="69367"/>
    <lineage>
        <taxon>Bacteria</taxon>
        <taxon>Bacillati</taxon>
        <taxon>Actinomycetota</taxon>
        <taxon>Actinomycetes</taxon>
        <taxon>Micrococcales</taxon>
        <taxon>Microbacteriaceae</taxon>
        <taxon>Microbacterium</taxon>
    </lineage>
</organism>
<feature type="domain" description="DUF5615" evidence="1">
    <location>
        <begin position="6"/>
        <end position="84"/>
    </location>
</feature>
<dbReference type="Pfam" id="PF18480">
    <property type="entry name" value="DUF5615"/>
    <property type="match status" value="1"/>
</dbReference>
<evidence type="ECO:0000313" key="2">
    <source>
        <dbReference type="EMBL" id="WDM45330.1"/>
    </source>
</evidence>
<dbReference type="EMBL" id="CP078075">
    <property type="protein sequence ID" value="WDM45330.1"/>
    <property type="molecule type" value="Genomic_DNA"/>
</dbReference>
<gene>
    <name evidence="2" type="ORF">KV395_19690</name>
</gene>
<dbReference type="InterPro" id="IPR041049">
    <property type="entry name" value="DUF5615"/>
</dbReference>
<name>A0ABY7XT16_MICLT</name>
<keyword evidence="3" id="KW-1185">Reference proteome</keyword>
<dbReference type="RefSeq" id="WP_282215503.1">
    <property type="nucleotide sequence ID" value="NZ_BAAAUN010000001.1"/>
</dbReference>
<evidence type="ECO:0000313" key="3">
    <source>
        <dbReference type="Proteomes" id="UP001215097"/>
    </source>
</evidence>